<organism evidence="4 5">
    <name type="scientific">Aureibacter tunicatorum</name>
    <dbReference type="NCBI Taxonomy" id="866807"/>
    <lineage>
        <taxon>Bacteria</taxon>
        <taxon>Pseudomonadati</taxon>
        <taxon>Bacteroidota</taxon>
        <taxon>Cytophagia</taxon>
        <taxon>Cytophagales</taxon>
        <taxon>Persicobacteraceae</taxon>
        <taxon>Aureibacter</taxon>
    </lineage>
</organism>
<dbReference type="InterPro" id="IPR004147">
    <property type="entry name" value="ABC1_dom"/>
</dbReference>
<evidence type="ECO:0000256" key="2">
    <source>
        <dbReference type="SAM" id="Phobius"/>
    </source>
</evidence>
<feature type="transmembrane region" description="Helical" evidence="2">
    <location>
        <begin position="524"/>
        <end position="551"/>
    </location>
</feature>
<reference evidence="4" key="1">
    <citation type="submission" date="2023-07" db="EMBL/GenBank/DDBJ databases">
        <title>Genomic Encyclopedia of Type Strains, Phase IV (KMG-IV): sequencing the most valuable type-strain genomes for metagenomic binning, comparative biology and taxonomic classification.</title>
        <authorList>
            <person name="Goeker M."/>
        </authorList>
    </citation>
    <scope>NUCLEOTIDE SEQUENCE</scope>
    <source>
        <strain evidence="4">DSM 26174</strain>
    </source>
</reference>
<dbReference type="InterPro" id="IPR050154">
    <property type="entry name" value="UbiB_kinase"/>
</dbReference>
<feature type="domain" description="ABC1 atypical kinase-like" evidence="3">
    <location>
        <begin position="97"/>
        <end position="340"/>
    </location>
</feature>
<dbReference type="CDD" id="cd05121">
    <property type="entry name" value="ABC1_ADCK3-like"/>
    <property type="match status" value="1"/>
</dbReference>
<gene>
    <name evidence="4" type="ORF">HNQ88_004759</name>
</gene>
<evidence type="ECO:0000313" key="4">
    <source>
        <dbReference type="EMBL" id="MDR6241672.1"/>
    </source>
</evidence>
<proteinExistence type="inferred from homology"/>
<evidence type="ECO:0000313" key="5">
    <source>
        <dbReference type="Proteomes" id="UP001185092"/>
    </source>
</evidence>
<dbReference type="Pfam" id="PF03109">
    <property type="entry name" value="ABC1"/>
    <property type="match status" value="1"/>
</dbReference>
<keyword evidence="2" id="KW-0812">Transmembrane</keyword>
<name>A0AAE3XS87_9BACT</name>
<dbReference type="RefSeq" id="WP_309942646.1">
    <property type="nucleotide sequence ID" value="NZ_AP025308.1"/>
</dbReference>
<dbReference type="SUPFAM" id="SSF56112">
    <property type="entry name" value="Protein kinase-like (PK-like)"/>
    <property type="match status" value="1"/>
</dbReference>
<keyword evidence="2" id="KW-1133">Transmembrane helix</keyword>
<dbReference type="InterPro" id="IPR011009">
    <property type="entry name" value="Kinase-like_dom_sf"/>
</dbReference>
<evidence type="ECO:0000256" key="1">
    <source>
        <dbReference type="ARBA" id="ARBA00009670"/>
    </source>
</evidence>
<dbReference type="Proteomes" id="UP001185092">
    <property type="component" value="Unassembled WGS sequence"/>
</dbReference>
<comment type="caution">
    <text evidence="4">The sequence shown here is derived from an EMBL/GenBank/DDBJ whole genome shotgun (WGS) entry which is preliminary data.</text>
</comment>
<comment type="similarity">
    <text evidence="1">Belongs to the protein kinase superfamily. ADCK protein kinase family.</text>
</comment>
<protein>
    <submittedName>
        <fullName evidence="4">Ubiquinone biosynthesis protein</fullName>
    </submittedName>
</protein>
<evidence type="ECO:0000259" key="3">
    <source>
        <dbReference type="Pfam" id="PF03109"/>
    </source>
</evidence>
<sequence>MEKNIAAPSISNRERYLQIIKLMVKYGFEDLVANSSFRSVLEKNAFKAKSRNFLEFNRYERIRMLLEEMGSTFVKMGQILSNRADILPIELITELEKLQDQVKPIDIDPIETISKSLGFHINEVLESFDETPLAAASISQVYTARLATGEKVIFKVLRPGIEPIIKSDISVLRDLLKLVKLNFPQIEKYKPDEMINSFERSILRELNYSLEKNNISRFAKQFESNKNIYTPKVYDKYSNRNVLCMEFIDGIKINDSQKLEEMKIDPVQLSKNLFHNYMDQIFIHGFFHSDPHPGNLFIIDKDKICFIDYGMMGFLLEEDQNNLIELIFHFLNKNPKKIVSSIEKLAVKVSIKDPKHFEYEIAQILYDMNSSVSEIDGQYLSEEFIKILYKNSIQLPPYAYHLARSLSIILGIALELYPDFNPTVHLKPMAKKILFKKYNSGFLMNQTLQMGMEMFSTMSSFPGDMKKIIAKASKGEFRMELEHKGLSKLQDRFEKVANRIIISIILASTIIGSSLVMHANIPPYIGSVSIIGISGFAFSALLGLLLIVSIIKNKMF</sequence>
<dbReference type="EMBL" id="JAVDQD010000010">
    <property type="protein sequence ID" value="MDR6241672.1"/>
    <property type="molecule type" value="Genomic_DNA"/>
</dbReference>
<keyword evidence="4" id="KW-0830">Ubiquinone</keyword>
<feature type="transmembrane region" description="Helical" evidence="2">
    <location>
        <begin position="496"/>
        <end position="518"/>
    </location>
</feature>
<keyword evidence="2" id="KW-0472">Membrane</keyword>
<keyword evidence="5" id="KW-1185">Reference proteome</keyword>
<dbReference type="PANTHER" id="PTHR10566">
    <property type="entry name" value="CHAPERONE-ACTIVITY OF BC1 COMPLEX CABC1 -RELATED"/>
    <property type="match status" value="1"/>
</dbReference>
<accession>A0AAE3XS87</accession>
<dbReference type="PANTHER" id="PTHR10566:SF113">
    <property type="entry name" value="PROTEIN ACTIVITY OF BC1 COMPLEX KINASE 7, CHLOROPLASTIC"/>
    <property type="match status" value="1"/>
</dbReference>
<dbReference type="AlphaFoldDB" id="A0AAE3XS87"/>